<dbReference type="GO" id="GO:0003729">
    <property type="term" value="F:mRNA binding"/>
    <property type="evidence" value="ECO:0007669"/>
    <property type="project" value="TreeGrafter"/>
</dbReference>
<dbReference type="InterPro" id="IPR012677">
    <property type="entry name" value="Nucleotide-bd_a/b_plait_sf"/>
</dbReference>
<reference evidence="5" key="2">
    <citation type="submission" date="2015-01" db="EMBL/GenBank/DDBJ databases">
        <title>Evolutionary Origins and Diversification of the Mycorrhizal Mutualists.</title>
        <authorList>
            <consortium name="DOE Joint Genome Institute"/>
            <consortium name="Mycorrhizal Genomics Consortium"/>
            <person name="Kohler A."/>
            <person name="Kuo A."/>
            <person name="Nagy L.G."/>
            <person name="Floudas D."/>
            <person name="Copeland A."/>
            <person name="Barry K.W."/>
            <person name="Cichocki N."/>
            <person name="Veneault-Fourrey C."/>
            <person name="LaButti K."/>
            <person name="Lindquist E.A."/>
            <person name="Lipzen A."/>
            <person name="Lundell T."/>
            <person name="Morin E."/>
            <person name="Murat C."/>
            <person name="Riley R."/>
            <person name="Ohm R."/>
            <person name="Sun H."/>
            <person name="Tunlid A."/>
            <person name="Henrissat B."/>
            <person name="Grigoriev I.V."/>
            <person name="Hibbett D.S."/>
            <person name="Martin F."/>
        </authorList>
    </citation>
    <scope>NUCLEOTIDE SEQUENCE [LARGE SCALE GENOMIC DNA]</scope>
    <source>
        <strain evidence="5">UH-Slu-Lm8-n1</strain>
    </source>
</reference>
<dbReference type="OrthoDB" id="6159137at2759"/>
<accession>A0A0D0A5N4</accession>
<proteinExistence type="predicted"/>
<dbReference type="CDD" id="cd00590">
    <property type="entry name" value="RRM_SF"/>
    <property type="match status" value="1"/>
</dbReference>
<gene>
    <name evidence="4" type="ORF">CY34DRAFT_810862</name>
</gene>
<dbReference type="Pfam" id="PF00076">
    <property type="entry name" value="RRM_1"/>
    <property type="match status" value="1"/>
</dbReference>
<evidence type="ECO:0000313" key="5">
    <source>
        <dbReference type="Proteomes" id="UP000054485"/>
    </source>
</evidence>
<feature type="compositionally biased region" description="Basic and acidic residues" evidence="2">
    <location>
        <begin position="74"/>
        <end position="90"/>
    </location>
</feature>
<feature type="region of interest" description="Disordered" evidence="2">
    <location>
        <begin position="1"/>
        <end position="96"/>
    </location>
</feature>
<name>A0A0D0A5N4_9AGAM</name>
<dbReference type="PANTHER" id="PTHR19965">
    <property type="entry name" value="RNA AND EXPORT FACTOR BINDING PROTEIN"/>
    <property type="match status" value="1"/>
</dbReference>
<evidence type="ECO:0000256" key="2">
    <source>
        <dbReference type="SAM" id="MobiDB-lite"/>
    </source>
</evidence>
<dbReference type="HOGENOM" id="CLU_056747_0_0_1"/>
<dbReference type="AlphaFoldDB" id="A0A0D0A5N4"/>
<dbReference type="InterPro" id="IPR051229">
    <property type="entry name" value="ALYREF_mRNA_export"/>
</dbReference>
<evidence type="ECO:0000259" key="3">
    <source>
        <dbReference type="SMART" id="SM00360"/>
    </source>
</evidence>
<feature type="compositionally biased region" description="Basic residues" evidence="2">
    <location>
        <begin position="263"/>
        <end position="277"/>
    </location>
</feature>
<dbReference type="SUPFAM" id="SSF54928">
    <property type="entry name" value="RNA-binding domain, RBD"/>
    <property type="match status" value="1"/>
</dbReference>
<dbReference type="STRING" id="930992.A0A0D0A5N4"/>
<evidence type="ECO:0000256" key="1">
    <source>
        <dbReference type="ARBA" id="ARBA00022884"/>
    </source>
</evidence>
<keyword evidence="1" id="KW-0694">RNA-binding</keyword>
<evidence type="ECO:0000313" key="4">
    <source>
        <dbReference type="EMBL" id="KIK36906.1"/>
    </source>
</evidence>
<dbReference type="PANTHER" id="PTHR19965:SF82">
    <property type="entry name" value="THO COMPLEX SUBUNIT 4"/>
    <property type="match status" value="1"/>
</dbReference>
<protein>
    <recommendedName>
        <fullName evidence="3">RRM domain-containing protein</fullName>
    </recommendedName>
</protein>
<dbReference type="EMBL" id="KN835490">
    <property type="protein sequence ID" value="KIK36906.1"/>
    <property type="molecule type" value="Genomic_DNA"/>
</dbReference>
<feature type="compositionally biased region" description="Polar residues" evidence="2">
    <location>
        <begin position="26"/>
        <end position="38"/>
    </location>
</feature>
<sequence>MSLLERLNVPIDNGAGAPSIGPVRTKSGSRSSPYTRPNRTPKGDPDAQWSHDLYEDPEKPSLSSRLTLSAAQPRKPDSRLAQRALRDAAGDSKTSGLGLSIKGASAVPLGNVVEVRGLVRGTTAADVEAIFKRCGTIVSSETASPKASENVIVRITFKLPAQADAAVNKFNGQPADGKILQVSIVGTKAVGLSGRLAGVDVVDDSVDVLMEGGDEGNSSKMRSDSIIASDPRASVLVAPPGADPKQYSQQHSHSNSRPDGQKWHRGGRGRGRGRGRRNGGERGTGMDIDS</sequence>
<dbReference type="InterPro" id="IPR035979">
    <property type="entry name" value="RBD_domain_sf"/>
</dbReference>
<dbReference type="Proteomes" id="UP000054485">
    <property type="component" value="Unassembled WGS sequence"/>
</dbReference>
<feature type="domain" description="RRM" evidence="3">
    <location>
        <begin position="112"/>
        <end position="183"/>
    </location>
</feature>
<organism evidence="4 5">
    <name type="scientific">Suillus luteus UH-Slu-Lm8-n1</name>
    <dbReference type="NCBI Taxonomy" id="930992"/>
    <lineage>
        <taxon>Eukaryota</taxon>
        <taxon>Fungi</taxon>
        <taxon>Dikarya</taxon>
        <taxon>Basidiomycota</taxon>
        <taxon>Agaricomycotina</taxon>
        <taxon>Agaricomycetes</taxon>
        <taxon>Agaricomycetidae</taxon>
        <taxon>Boletales</taxon>
        <taxon>Suillineae</taxon>
        <taxon>Suillaceae</taxon>
        <taxon>Suillus</taxon>
    </lineage>
</organism>
<feature type="region of interest" description="Disordered" evidence="2">
    <location>
        <begin position="233"/>
        <end position="290"/>
    </location>
</feature>
<dbReference type="SMART" id="SM00360">
    <property type="entry name" value="RRM"/>
    <property type="match status" value="1"/>
</dbReference>
<dbReference type="InterPro" id="IPR000504">
    <property type="entry name" value="RRM_dom"/>
</dbReference>
<dbReference type="GO" id="GO:0005634">
    <property type="term" value="C:nucleus"/>
    <property type="evidence" value="ECO:0007669"/>
    <property type="project" value="TreeGrafter"/>
</dbReference>
<keyword evidence="5" id="KW-1185">Reference proteome</keyword>
<dbReference type="Gene3D" id="3.30.70.330">
    <property type="match status" value="1"/>
</dbReference>
<feature type="compositionally biased region" description="Polar residues" evidence="2">
    <location>
        <begin position="61"/>
        <end position="70"/>
    </location>
</feature>
<reference evidence="4 5" key="1">
    <citation type="submission" date="2014-04" db="EMBL/GenBank/DDBJ databases">
        <authorList>
            <consortium name="DOE Joint Genome Institute"/>
            <person name="Kuo A."/>
            <person name="Ruytinx J."/>
            <person name="Rineau F."/>
            <person name="Colpaert J."/>
            <person name="Kohler A."/>
            <person name="Nagy L.G."/>
            <person name="Floudas D."/>
            <person name="Copeland A."/>
            <person name="Barry K.W."/>
            <person name="Cichocki N."/>
            <person name="Veneault-Fourrey C."/>
            <person name="LaButti K."/>
            <person name="Lindquist E.A."/>
            <person name="Lipzen A."/>
            <person name="Lundell T."/>
            <person name="Morin E."/>
            <person name="Murat C."/>
            <person name="Sun H."/>
            <person name="Tunlid A."/>
            <person name="Henrissat B."/>
            <person name="Grigoriev I.V."/>
            <person name="Hibbett D.S."/>
            <person name="Martin F."/>
            <person name="Nordberg H.P."/>
            <person name="Cantor M.N."/>
            <person name="Hua S.X."/>
        </authorList>
    </citation>
    <scope>NUCLEOTIDE SEQUENCE [LARGE SCALE GENOMIC DNA]</scope>
    <source>
        <strain evidence="4 5">UH-Slu-Lm8-n1</strain>
    </source>
</reference>
<dbReference type="InParanoid" id="A0A0D0A5N4"/>
<feature type="compositionally biased region" description="Polar residues" evidence="2">
    <location>
        <begin position="246"/>
        <end position="258"/>
    </location>
</feature>